<dbReference type="Proteomes" id="UP000247810">
    <property type="component" value="Unassembled WGS sequence"/>
</dbReference>
<reference evidence="4 5" key="1">
    <citation type="submission" date="2018-02" db="EMBL/GenBank/DDBJ databases">
        <title>The genomes of Aspergillus section Nigri reveals drivers in fungal speciation.</title>
        <authorList>
            <consortium name="DOE Joint Genome Institute"/>
            <person name="Vesth T.C."/>
            <person name="Nybo J."/>
            <person name="Theobald S."/>
            <person name="Brandl J."/>
            <person name="Frisvad J.C."/>
            <person name="Nielsen K.F."/>
            <person name="Lyhne E.K."/>
            <person name="Kogle M.E."/>
            <person name="Kuo A."/>
            <person name="Riley R."/>
            <person name="Clum A."/>
            <person name="Nolan M."/>
            <person name="Lipzen A."/>
            <person name="Salamov A."/>
            <person name="Henrissat B."/>
            <person name="Wiebenga A."/>
            <person name="De vries R.P."/>
            <person name="Grigoriev I.V."/>
            <person name="Mortensen U.H."/>
            <person name="Andersen M.R."/>
            <person name="Baker S.E."/>
        </authorList>
    </citation>
    <scope>NUCLEOTIDE SEQUENCE [LARGE SCALE GENOMIC DNA]</scope>
    <source>
        <strain evidence="4 5">CBS 707.79</strain>
    </source>
</reference>
<dbReference type="PANTHER" id="PTHR11188:SF161">
    <property type="entry name" value="PH-RESPONSE REGULATOR PROTEIN PALF_RIM8"/>
    <property type="match status" value="1"/>
</dbReference>
<feature type="region of interest" description="Disordered" evidence="2">
    <location>
        <begin position="608"/>
        <end position="631"/>
    </location>
</feature>
<dbReference type="STRING" id="1448320.A0A319DH69"/>
<dbReference type="AlphaFoldDB" id="A0A319DH69"/>
<evidence type="ECO:0000313" key="5">
    <source>
        <dbReference type="Proteomes" id="UP000247810"/>
    </source>
</evidence>
<proteinExistence type="inferred from homology"/>
<dbReference type="InterPro" id="IPR014756">
    <property type="entry name" value="Ig_E-set"/>
</dbReference>
<dbReference type="GO" id="GO:0070086">
    <property type="term" value="P:ubiquitin-dependent endocytosis"/>
    <property type="evidence" value="ECO:0007669"/>
    <property type="project" value="TreeGrafter"/>
</dbReference>
<protein>
    <submittedName>
        <fullName evidence="4">pH response protein PalF</fullName>
    </submittedName>
</protein>
<feature type="compositionally biased region" description="Low complexity" evidence="2">
    <location>
        <begin position="698"/>
        <end position="716"/>
    </location>
</feature>
<evidence type="ECO:0000259" key="3">
    <source>
        <dbReference type="SMART" id="SM01017"/>
    </source>
</evidence>
<keyword evidence="5" id="KW-1185">Reference proteome</keyword>
<feature type="region of interest" description="Disordered" evidence="2">
    <location>
        <begin position="658"/>
        <end position="759"/>
    </location>
</feature>
<dbReference type="PANTHER" id="PTHR11188">
    <property type="entry name" value="ARRESTIN DOMAIN CONTAINING PROTEIN"/>
    <property type="match status" value="1"/>
</dbReference>
<dbReference type="InterPro" id="IPR011022">
    <property type="entry name" value="Arrestin_C-like"/>
</dbReference>
<feature type="compositionally biased region" description="Basic and acidic residues" evidence="2">
    <location>
        <begin position="734"/>
        <end position="759"/>
    </location>
</feature>
<dbReference type="InterPro" id="IPR050357">
    <property type="entry name" value="Arrestin_domain-protein"/>
</dbReference>
<dbReference type="SUPFAM" id="SSF81296">
    <property type="entry name" value="E set domains"/>
    <property type="match status" value="1"/>
</dbReference>
<dbReference type="VEuPathDB" id="FungiDB:BO71DRAFT_481703"/>
<feature type="compositionally biased region" description="Polar residues" evidence="2">
    <location>
        <begin position="271"/>
        <end position="291"/>
    </location>
</feature>
<evidence type="ECO:0000256" key="2">
    <source>
        <dbReference type="SAM" id="MobiDB-lite"/>
    </source>
</evidence>
<dbReference type="Pfam" id="PF00339">
    <property type="entry name" value="Arrestin_N"/>
    <property type="match status" value="1"/>
</dbReference>
<dbReference type="GO" id="GO:0031625">
    <property type="term" value="F:ubiquitin protein ligase binding"/>
    <property type="evidence" value="ECO:0007669"/>
    <property type="project" value="TreeGrafter"/>
</dbReference>
<dbReference type="Gene3D" id="2.60.40.640">
    <property type="match status" value="2"/>
</dbReference>
<dbReference type="SMART" id="SM01017">
    <property type="entry name" value="Arrestin_C"/>
    <property type="match status" value="1"/>
</dbReference>
<feature type="region of interest" description="Disordered" evidence="2">
    <location>
        <begin position="192"/>
        <end position="291"/>
    </location>
</feature>
<dbReference type="InterPro" id="IPR011021">
    <property type="entry name" value="Arrestin-like_N"/>
</dbReference>
<name>A0A319DH69_9EURO</name>
<feature type="region of interest" description="Disordered" evidence="2">
    <location>
        <begin position="517"/>
        <end position="568"/>
    </location>
</feature>
<evidence type="ECO:0000256" key="1">
    <source>
        <dbReference type="ARBA" id="ARBA00037950"/>
    </source>
</evidence>
<dbReference type="OrthoDB" id="7785529at2759"/>
<evidence type="ECO:0000313" key="4">
    <source>
        <dbReference type="EMBL" id="PYH96751.1"/>
    </source>
</evidence>
<dbReference type="EMBL" id="KZ825833">
    <property type="protein sequence ID" value="PYH96751.1"/>
    <property type="molecule type" value="Genomic_DNA"/>
</dbReference>
<organism evidence="4 5">
    <name type="scientific">Aspergillus ellipticus CBS 707.79</name>
    <dbReference type="NCBI Taxonomy" id="1448320"/>
    <lineage>
        <taxon>Eukaryota</taxon>
        <taxon>Fungi</taxon>
        <taxon>Dikarya</taxon>
        <taxon>Ascomycota</taxon>
        <taxon>Pezizomycotina</taxon>
        <taxon>Eurotiomycetes</taxon>
        <taxon>Eurotiomycetidae</taxon>
        <taxon>Eurotiales</taxon>
        <taxon>Aspergillaceae</taxon>
        <taxon>Aspergillus</taxon>
        <taxon>Aspergillus subgen. Circumdati</taxon>
    </lineage>
</organism>
<dbReference type="GO" id="GO:0005886">
    <property type="term" value="C:plasma membrane"/>
    <property type="evidence" value="ECO:0007669"/>
    <property type="project" value="TreeGrafter"/>
</dbReference>
<feature type="compositionally biased region" description="Low complexity" evidence="2">
    <location>
        <begin position="249"/>
        <end position="265"/>
    </location>
</feature>
<feature type="domain" description="Arrestin C-terminal-like" evidence="3">
    <location>
        <begin position="293"/>
        <end position="461"/>
    </location>
</feature>
<feature type="compositionally biased region" description="Basic and acidic residues" evidence="2">
    <location>
        <begin position="675"/>
        <end position="686"/>
    </location>
</feature>
<gene>
    <name evidence="4" type="ORF">BO71DRAFT_481703</name>
</gene>
<dbReference type="InterPro" id="IPR014752">
    <property type="entry name" value="Arrestin-like_C"/>
</dbReference>
<sequence length="759" mass="82187">MSVNPLPSQPSSPLGRNRSSLLAKFRSQLGQRNRSITDYYIEPDDPWRSYFPGDVITGTVVLTVVRPVRITHLVVNLHGYVKVFKNTVPPGETAPDLGFLGPGRGRRGAEYLGNGLSTLFEDEVVLCGEGRLKEGIYKFRFEMCFPPYALPSSINFERGTISYMLTSTLTKPTTINPTTTCRRRVNVLENIDIAPFPPPKPRMVTLEPISRRSKSKAKAKSTGSDAPDTLSLEPPSAGASGDRPPLSPAPSNVSSSSRLSNSSQSFHVPSDPSSSTSTGIRNSEARSITPSVTDKTIMAKAEVLRAGVLPGDTLPINVTINHCKQVRSAHGIIVTLYRQGRIDLHPAIPIGKSGNGKKPIYEDYYPRSRTGLGGLTLGSSRTTGLFRKDLTQTFAPLVVDPASLTALVKTSIRVPEDAFPTITRTPGSMINFRYYVEVVVDLRGKLTSPDRFLPRFNLVSSGGNFSASGAVLNPTDVNSNAITANWAGNILDTDQIRREKGVVAVLFEVVIGTRDSRRGVKPVERTPSTAGPDHAVSPAPEGEPWPPEQSPLSPDEYTPQEEYFPHEGHWPEYAGQEYEEQPYHSLGEMVSTPEEPADEKSRLRRAEQTLLPSRPPEEDAGVGPSEAMPTAPVLPEDDHINDYHHLPSPENNAPRAVVSAESMQTVVPEAAAETGEDKQELERQRLMTEASAPEPEDGSGVSVPGVPGMVPGMSVSAGGPAAVPESDAPTAPVFHDDEGDHQLVGRSARGDESLPRYQR</sequence>
<dbReference type="Pfam" id="PF02752">
    <property type="entry name" value="Arrestin_C"/>
    <property type="match status" value="1"/>
</dbReference>
<comment type="similarity">
    <text evidence="1">Belongs to the arrestin family. PalF/RIM8 subfamily.</text>
</comment>
<accession>A0A319DH69</accession>
<dbReference type="GO" id="GO:0005829">
    <property type="term" value="C:cytosol"/>
    <property type="evidence" value="ECO:0007669"/>
    <property type="project" value="TreeGrafter"/>
</dbReference>
<dbReference type="GO" id="GO:0030674">
    <property type="term" value="F:protein-macromolecule adaptor activity"/>
    <property type="evidence" value="ECO:0007669"/>
    <property type="project" value="TreeGrafter"/>
</dbReference>